<evidence type="ECO:0000256" key="1">
    <source>
        <dbReference type="ARBA" id="ARBA00022473"/>
    </source>
</evidence>
<dbReference type="InterPro" id="IPR000210">
    <property type="entry name" value="BTB/POZ_dom"/>
</dbReference>
<dbReference type="Proteomes" id="UP000095281">
    <property type="component" value="Unplaced"/>
</dbReference>
<evidence type="ECO:0000313" key="3">
    <source>
        <dbReference type="Proteomes" id="UP000095281"/>
    </source>
</evidence>
<protein>
    <submittedName>
        <fullName evidence="4">BTB domain-containing protein</fullName>
    </submittedName>
</protein>
<keyword evidence="1" id="KW-0217">Developmental protein</keyword>
<sequence>MGNILSSFSFSSNRPVSSLSSVIQHICGPTTKSSSRKRKASFNDNASDIEAKRFKLNNSDFVYQKFFVEGVDSNVQIHALGHTWRLHKIYLEQCGYFHALFHGKWSDSEKNEHHLTFRDDNICFTGLNNVFASLYNNEIEIDEDNIASICGAASLLNLTSVLEICEIHLAGYLYNKEKLLICLRLADRYGFDKRMKEAINVLKYMFCQFCLDETFLRGLQQSWLIKLFSQQFVCVRENELDLYNAIKNWIFLTECPYARLGDEKAIALFYESSDFDWHKYFGLLRLLRVSHLVSLQSSLKLIRNDGIIPTSLLNRVVCDQWQMLLRSEETTTGFPEIIDDDEFYSSCYRFGRVGVSAYSRTSWRWLGYFFGVDLLVNYDYGKKWFNGSNTTSNFSKIRRYNEITLQNVELGKFKLPPKGQLVSIHLFCLPFAPIHRPTFYWDEFESSTGLQTDRSVY</sequence>
<dbReference type="AlphaFoldDB" id="A0A1I8AZA4"/>
<dbReference type="Gene3D" id="1.25.40.420">
    <property type="match status" value="1"/>
</dbReference>
<reference evidence="4" key="1">
    <citation type="submission" date="2016-11" db="UniProtKB">
        <authorList>
            <consortium name="WormBaseParasite"/>
        </authorList>
    </citation>
    <scope>IDENTIFICATION</scope>
</reference>
<accession>A0A1I8AZA4</accession>
<dbReference type="PROSITE" id="PS50097">
    <property type="entry name" value="BTB"/>
    <property type="match status" value="1"/>
</dbReference>
<dbReference type="PANTHER" id="PTHR23231">
    <property type="entry name" value="GERM CELL-LESS PROTEIN"/>
    <property type="match status" value="1"/>
</dbReference>
<dbReference type="OMA" id="KQCTWRW"/>
<evidence type="ECO:0000259" key="2">
    <source>
        <dbReference type="PROSITE" id="PS50097"/>
    </source>
</evidence>
<dbReference type="InterPro" id="IPR043380">
    <property type="entry name" value="Gcl-like"/>
</dbReference>
<organism evidence="3 4">
    <name type="scientific">Meloidogyne hapla</name>
    <name type="common">Root-knot nematode worm</name>
    <dbReference type="NCBI Taxonomy" id="6305"/>
    <lineage>
        <taxon>Eukaryota</taxon>
        <taxon>Metazoa</taxon>
        <taxon>Ecdysozoa</taxon>
        <taxon>Nematoda</taxon>
        <taxon>Chromadorea</taxon>
        <taxon>Rhabditida</taxon>
        <taxon>Tylenchina</taxon>
        <taxon>Tylenchomorpha</taxon>
        <taxon>Tylenchoidea</taxon>
        <taxon>Meloidogynidae</taxon>
        <taxon>Meloidogyninae</taxon>
        <taxon>Meloidogyne</taxon>
    </lineage>
</organism>
<dbReference type="GO" id="GO:0007281">
    <property type="term" value="P:germ cell development"/>
    <property type="evidence" value="ECO:0007669"/>
    <property type="project" value="InterPro"/>
</dbReference>
<dbReference type="InterPro" id="IPR011333">
    <property type="entry name" value="SKP1/BTB/POZ_sf"/>
</dbReference>
<keyword evidence="3" id="KW-1185">Reference proteome</keyword>
<dbReference type="Gene3D" id="3.30.710.10">
    <property type="entry name" value="Potassium Channel Kv1.1, Chain A"/>
    <property type="match status" value="1"/>
</dbReference>
<evidence type="ECO:0000313" key="4">
    <source>
        <dbReference type="WBParaSite" id="MhA1_Contig108.frz3.gene57"/>
    </source>
</evidence>
<dbReference type="WBParaSite" id="MhA1_Contig108.frz3.gene57">
    <property type="protein sequence ID" value="MhA1_Contig108.frz3.gene57"/>
    <property type="gene ID" value="MhA1_Contig108.frz3.gene57"/>
</dbReference>
<dbReference type="PANTHER" id="PTHR23231:SF17">
    <property type="entry name" value="BTB DOMAIN-CONTAINING PROTEIN"/>
    <property type="match status" value="1"/>
</dbReference>
<dbReference type="SUPFAM" id="SSF54695">
    <property type="entry name" value="POZ domain"/>
    <property type="match status" value="1"/>
</dbReference>
<dbReference type="SMART" id="SM00225">
    <property type="entry name" value="BTB"/>
    <property type="match status" value="1"/>
</dbReference>
<dbReference type="Pfam" id="PF00651">
    <property type="entry name" value="BTB"/>
    <property type="match status" value="1"/>
</dbReference>
<name>A0A1I8AZA4_MELHA</name>
<feature type="domain" description="BTB" evidence="2">
    <location>
        <begin position="71"/>
        <end position="143"/>
    </location>
</feature>
<proteinExistence type="predicted"/>